<dbReference type="PANTHER" id="PTHR11851:SF49">
    <property type="entry name" value="MITOCHONDRIAL-PROCESSING PEPTIDASE SUBUNIT ALPHA"/>
    <property type="match status" value="1"/>
</dbReference>
<feature type="domain" description="Peptidase M16 N-terminal" evidence="2">
    <location>
        <begin position="14"/>
        <end position="160"/>
    </location>
</feature>
<dbReference type="InterPro" id="IPR050361">
    <property type="entry name" value="MPP/UQCRC_Complex"/>
</dbReference>
<feature type="domain" description="Peptidase M16 C-terminal" evidence="3">
    <location>
        <begin position="211"/>
        <end position="361"/>
    </location>
</feature>
<accession>A0A0G0BSU5</accession>
<gene>
    <name evidence="4" type="ORF">UR68_C0015G0009</name>
</gene>
<dbReference type="GO" id="GO:0046872">
    <property type="term" value="F:metal ion binding"/>
    <property type="evidence" value="ECO:0007669"/>
    <property type="project" value="InterPro"/>
</dbReference>
<sequence length="442" mass="49903">MKPQLYTLDNGLKVILVDTKSTSLTTILMIGAGSRYENIKNNGIAHFFEHMAFKGSKKYPNSFVISSTIEGVGGIFNAFTSKDHTGYWIKSIPEHFETVIDVIADMVLHPRLEIEEIEREKGVIAEEINMYEDTPQRKVGELFEELLYKGNPLGYDIAGTKDIIYKFDRSTFVNYINNLYHPENAVLVIAGGLANIRHSGPTRSRPAHSLARITDIINDKFLGWKHGHPKGDQAQFIKVTESQKKPQVLIRYKKTEQAHLSLGFRAFSFNDSRKYALNLLSVILGGGMSSRLFIQVRERRGLCYYISTGAEFYEDCGNIVTQAGVTIDIHKVKEAIKTILEEHKKVTKGEVSKDEMIRAKELIKGRLLLSLEDSANVATSYGTKQLLQNKVENPEEIIRKIEKITREEVVSLSKEIFTASALNLAIIGPFKEDKPFVDILNF</sequence>
<comment type="similarity">
    <text evidence="1">Belongs to the peptidase M16 family.</text>
</comment>
<dbReference type="Gene3D" id="3.30.830.10">
    <property type="entry name" value="Metalloenzyme, LuxS/M16 peptidase-like"/>
    <property type="match status" value="2"/>
</dbReference>
<dbReference type="PANTHER" id="PTHR11851">
    <property type="entry name" value="METALLOPROTEASE"/>
    <property type="match status" value="1"/>
</dbReference>
<dbReference type="AlphaFoldDB" id="A0A0G0BSU5"/>
<dbReference type="SUPFAM" id="SSF63411">
    <property type="entry name" value="LuxS/MPP-like metallohydrolase"/>
    <property type="match status" value="2"/>
</dbReference>
<dbReference type="STRING" id="1618478.UR68_C0015G0009"/>
<dbReference type="Pfam" id="PF05193">
    <property type="entry name" value="Peptidase_M16_C"/>
    <property type="match status" value="1"/>
</dbReference>
<dbReference type="InterPro" id="IPR007863">
    <property type="entry name" value="Peptidase_M16_C"/>
</dbReference>
<evidence type="ECO:0000259" key="2">
    <source>
        <dbReference type="Pfam" id="PF00675"/>
    </source>
</evidence>
<dbReference type="EMBL" id="LBQC01000015">
    <property type="protein sequence ID" value="KKP72448.1"/>
    <property type="molecule type" value="Genomic_DNA"/>
</dbReference>
<evidence type="ECO:0000313" key="5">
    <source>
        <dbReference type="Proteomes" id="UP000034457"/>
    </source>
</evidence>
<organism evidence="4 5">
    <name type="scientific">Candidatus Roizmanbacteria bacterium GW2011_GWA2_35_19</name>
    <dbReference type="NCBI Taxonomy" id="1618478"/>
    <lineage>
        <taxon>Bacteria</taxon>
        <taxon>Candidatus Roizmaniibacteriota</taxon>
    </lineage>
</organism>
<comment type="caution">
    <text evidence="4">The sequence shown here is derived from an EMBL/GenBank/DDBJ whole genome shotgun (WGS) entry which is preliminary data.</text>
</comment>
<evidence type="ECO:0000313" key="4">
    <source>
        <dbReference type="EMBL" id="KKP72448.1"/>
    </source>
</evidence>
<dbReference type="PATRIC" id="fig|1618478.3.peg.593"/>
<evidence type="ECO:0000256" key="1">
    <source>
        <dbReference type="ARBA" id="ARBA00007261"/>
    </source>
</evidence>
<dbReference type="InterPro" id="IPR011765">
    <property type="entry name" value="Pept_M16_N"/>
</dbReference>
<dbReference type="Pfam" id="PF00675">
    <property type="entry name" value="Peptidase_M16"/>
    <property type="match status" value="1"/>
</dbReference>
<dbReference type="Proteomes" id="UP000034457">
    <property type="component" value="Unassembled WGS sequence"/>
</dbReference>
<protein>
    <submittedName>
        <fullName evidence="4">Peptidase M16 domain protein</fullName>
    </submittedName>
</protein>
<evidence type="ECO:0000259" key="3">
    <source>
        <dbReference type="Pfam" id="PF05193"/>
    </source>
</evidence>
<name>A0A0G0BSU5_9BACT</name>
<reference evidence="4 5" key="1">
    <citation type="journal article" date="2015" name="Nature">
        <title>rRNA introns, odd ribosomes, and small enigmatic genomes across a large radiation of phyla.</title>
        <authorList>
            <person name="Brown C.T."/>
            <person name="Hug L.A."/>
            <person name="Thomas B.C."/>
            <person name="Sharon I."/>
            <person name="Castelle C.J."/>
            <person name="Singh A."/>
            <person name="Wilkins M.J."/>
            <person name="Williams K.H."/>
            <person name="Banfield J.F."/>
        </authorList>
    </citation>
    <scope>NUCLEOTIDE SEQUENCE [LARGE SCALE GENOMIC DNA]</scope>
</reference>
<proteinExistence type="inferred from homology"/>
<dbReference type="InterPro" id="IPR011249">
    <property type="entry name" value="Metalloenz_LuxS/M16"/>
</dbReference>